<keyword evidence="2" id="KW-0645">Protease</keyword>
<keyword evidence="2" id="KW-0378">Hydrolase</keyword>
<proteinExistence type="predicted"/>
<dbReference type="RefSeq" id="WP_101394163.1">
    <property type="nucleotide sequence ID" value="NZ_PJNE01000001.1"/>
</dbReference>
<keyword evidence="3" id="KW-1185">Reference proteome</keyword>
<sequence length="627" mass="66388">MTATAPYGTWPSPVTPESMTGGQVVLSEVRVDGPDTYWLEGRPAEGGRQALVRHDGSTARDVLAAPWNARTAIHEYGGGSYAVAGGRVVFSHAGDGRLYRLDPGAQEPVALTPEGPWRYGGLVLHDDVVLAVREDLAREPEPADELVRIPLDGESAGVAEVLFGGTDFVSRPAVSPDGRSLAWVVWDHPNMPWDSTRLLRAPLGADGLGEPQVVAGGEGVSVAQPVFGPDGALWFVSDASGWWLVHRDAGDGPVAVHDVEADHATPPWVLGVHDLAVLDADHALVHWWEGPGQGLGVLDATTGDVAISSDGGAFHDSLVAAGDGEVALRRGHVDALPAVVRGPAAGPYRVLATSAPQALDPGYVSAAEPWAWTDSAGLDVHGLLFRPRHPELVGPEGERPPLVVMVHGGPTSRSEAGFSSAVHFWTTRGFAVLDVNYSGSTGYGRAYRDRLLGQWGVIDIDDCVTGARSLADAGVVDGDRLVIRGGSAGGYAVLRAMTTSDAFAAGTSLFGVGDIAALAQDTHKFESRYTDRLIAPWPEGEEIYRDRSPVHHADRLHGELLLLQGDADLVVPLAQAETMAAAMRAAGRDVELTVYEGEGHGFRRSESLIDAYERELAFYRRVLALGA</sequence>
<evidence type="ECO:0000313" key="2">
    <source>
        <dbReference type="EMBL" id="PKW25452.1"/>
    </source>
</evidence>
<dbReference type="Gene3D" id="3.40.50.1820">
    <property type="entry name" value="alpha/beta hydrolase"/>
    <property type="match status" value="1"/>
</dbReference>
<reference evidence="2 3" key="1">
    <citation type="submission" date="2017-12" db="EMBL/GenBank/DDBJ databases">
        <title>Sequencing the genomes of 1000 Actinobacteria strains.</title>
        <authorList>
            <person name="Klenk H.-P."/>
        </authorList>
    </citation>
    <scope>NUCLEOTIDE SEQUENCE [LARGE SCALE GENOMIC DNA]</scope>
    <source>
        <strain evidence="2 3">DSM 12806</strain>
    </source>
</reference>
<dbReference type="GO" id="GO:0006508">
    <property type="term" value="P:proteolysis"/>
    <property type="evidence" value="ECO:0007669"/>
    <property type="project" value="InterPro"/>
</dbReference>
<keyword evidence="2" id="KW-0031">Aminopeptidase</keyword>
<dbReference type="GO" id="GO:0004177">
    <property type="term" value="F:aminopeptidase activity"/>
    <property type="evidence" value="ECO:0007669"/>
    <property type="project" value="UniProtKB-KW"/>
</dbReference>
<dbReference type="Proteomes" id="UP000233781">
    <property type="component" value="Unassembled WGS sequence"/>
</dbReference>
<accession>A0A2N3YF20</accession>
<feature type="domain" description="Peptidase S9 prolyl oligopeptidase catalytic" evidence="1">
    <location>
        <begin position="418"/>
        <end position="624"/>
    </location>
</feature>
<dbReference type="SUPFAM" id="SSF82171">
    <property type="entry name" value="DPP6 N-terminal domain-like"/>
    <property type="match status" value="1"/>
</dbReference>
<evidence type="ECO:0000259" key="1">
    <source>
        <dbReference type="Pfam" id="PF00326"/>
    </source>
</evidence>
<dbReference type="Pfam" id="PF00326">
    <property type="entry name" value="Peptidase_S9"/>
    <property type="match status" value="1"/>
</dbReference>
<organism evidence="2 3">
    <name type="scientific">Phycicoccus duodecadis</name>
    <dbReference type="NCBI Taxonomy" id="173053"/>
    <lineage>
        <taxon>Bacteria</taxon>
        <taxon>Bacillati</taxon>
        <taxon>Actinomycetota</taxon>
        <taxon>Actinomycetes</taxon>
        <taxon>Micrococcales</taxon>
        <taxon>Intrasporangiaceae</taxon>
        <taxon>Phycicoccus</taxon>
    </lineage>
</organism>
<gene>
    <name evidence="2" type="ORF">ATL31_0242</name>
</gene>
<protein>
    <submittedName>
        <fullName evidence="2">Dipeptidyl aminopeptidase/acylaminoacyl peptidase</fullName>
    </submittedName>
</protein>
<dbReference type="PANTHER" id="PTHR43056">
    <property type="entry name" value="PEPTIDASE S9 PROLYL OLIGOPEPTIDASE"/>
    <property type="match status" value="1"/>
</dbReference>
<dbReference type="InterPro" id="IPR029058">
    <property type="entry name" value="AB_hydrolase_fold"/>
</dbReference>
<dbReference type="InterPro" id="IPR050585">
    <property type="entry name" value="Xaa-Pro_dipeptidyl-ppase/CocE"/>
</dbReference>
<name>A0A2N3YF20_9MICO</name>
<comment type="caution">
    <text evidence="2">The sequence shown here is derived from an EMBL/GenBank/DDBJ whole genome shotgun (WGS) entry which is preliminary data.</text>
</comment>
<dbReference type="PANTHER" id="PTHR43056:SF5">
    <property type="entry name" value="PEPTIDASE S9 PROLYL OLIGOPEPTIDASE CATALYTIC DOMAIN-CONTAINING PROTEIN"/>
    <property type="match status" value="1"/>
</dbReference>
<dbReference type="AlphaFoldDB" id="A0A2N3YF20"/>
<evidence type="ECO:0000313" key="3">
    <source>
        <dbReference type="Proteomes" id="UP000233781"/>
    </source>
</evidence>
<dbReference type="SUPFAM" id="SSF53474">
    <property type="entry name" value="alpha/beta-Hydrolases"/>
    <property type="match status" value="1"/>
</dbReference>
<dbReference type="OrthoDB" id="128799at2"/>
<dbReference type="Gene3D" id="2.120.10.30">
    <property type="entry name" value="TolB, C-terminal domain"/>
    <property type="match status" value="1"/>
</dbReference>
<dbReference type="InterPro" id="IPR011042">
    <property type="entry name" value="6-blade_b-propeller_TolB-like"/>
</dbReference>
<dbReference type="GO" id="GO:0008236">
    <property type="term" value="F:serine-type peptidase activity"/>
    <property type="evidence" value="ECO:0007669"/>
    <property type="project" value="InterPro"/>
</dbReference>
<dbReference type="InterPro" id="IPR001375">
    <property type="entry name" value="Peptidase_S9_cat"/>
</dbReference>
<dbReference type="EMBL" id="PJNE01000001">
    <property type="protein sequence ID" value="PKW25452.1"/>
    <property type="molecule type" value="Genomic_DNA"/>
</dbReference>